<evidence type="ECO:0000313" key="2">
    <source>
        <dbReference type="EMBL" id="JAI04992.1"/>
    </source>
</evidence>
<organism evidence="2">
    <name type="scientific">Anguilla anguilla</name>
    <name type="common">European freshwater eel</name>
    <name type="synonym">Muraena anguilla</name>
    <dbReference type="NCBI Taxonomy" id="7936"/>
    <lineage>
        <taxon>Eukaryota</taxon>
        <taxon>Metazoa</taxon>
        <taxon>Chordata</taxon>
        <taxon>Craniata</taxon>
        <taxon>Vertebrata</taxon>
        <taxon>Euteleostomi</taxon>
        <taxon>Actinopterygii</taxon>
        <taxon>Neopterygii</taxon>
        <taxon>Teleostei</taxon>
        <taxon>Anguilliformes</taxon>
        <taxon>Anguillidae</taxon>
        <taxon>Anguilla</taxon>
    </lineage>
</organism>
<feature type="compositionally biased region" description="Basic and acidic residues" evidence="1">
    <location>
        <begin position="7"/>
        <end position="20"/>
    </location>
</feature>
<feature type="region of interest" description="Disordered" evidence="1">
    <location>
        <begin position="1"/>
        <end position="20"/>
    </location>
</feature>
<reference evidence="2" key="1">
    <citation type="submission" date="2014-11" db="EMBL/GenBank/DDBJ databases">
        <authorList>
            <person name="Amaro Gonzalez C."/>
        </authorList>
    </citation>
    <scope>NUCLEOTIDE SEQUENCE</scope>
</reference>
<dbReference type="AlphaFoldDB" id="A0A0E9XRD3"/>
<name>A0A0E9XRD3_ANGAN</name>
<accession>A0A0E9XRD3</accession>
<proteinExistence type="predicted"/>
<reference evidence="2" key="2">
    <citation type="journal article" date="2015" name="Fish Shellfish Immunol.">
        <title>Early steps in the European eel (Anguilla anguilla)-Vibrio vulnificus interaction in the gills: Role of the RtxA13 toxin.</title>
        <authorList>
            <person name="Callol A."/>
            <person name="Pajuelo D."/>
            <person name="Ebbesson L."/>
            <person name="Teles M."/>
            <person name="MacKenzie S."/>
            <person name="Amaro C."/>
        </authorList>
    </citation>
    <scope>NUCLEOTIDE SEQUENCE</scope>
</reference>
<evidence type="ECO:0000256" key="1">
    <source>
        <dbReference type="SAM" id="MobiDB-lite"/>
    </source>
</evidence>
<protein>
    <submittedName>
        <fullName evidence="2">Uncharacterized protein</fullName>
    </submittedName>
</protein>
<sequence length="20" mass="2199">MASRGRHCVEEGRERGAGLQ</sequence>
<dbReference type="EMBL" id="GBXM01003586">
    <property type="protein sequence ID" value="JAI04992.1"/>
    <property type="molecule type" value="Transcribed_RNA"/>
</dbReference>